<gene>
    <name evidence="5" type="ORF">KFE25_008209</name>
</gene>
<dbReference type="Proteomes" id="UP000751190">
    <property type="component" value="Unassembled WGS sequence"/>
</dbReference>
<evidence type="ECO:0000256" key="3">
    <source>
        <dbReference type="SAM" id="MobiDB-lite"/>
    </source>
</evidence>
<reference evidence="5" key="1">
    <citation type="submission" date="2021-05" db="EMBL/GenBank/DDBJ databases">
        <title>The genome of the haptophyte Pavlova lutheri (Diacronema luteri, Pavlovales) - a model for lipid biosynthesis in eukaryotic algae.</title>
        <authorList>
            <person name="Hulatt C.J."/>
            <person name="Posewitz M.C."/>
        </authorList>
    </citation>
    <scope>NUCLEOTIDE SEQUENCE</scope>
    <source>
        <strain evidence="5">NIVA-4/92</strain>
    </source>
</reference>
<dbReference type="Gene3D" id="1.25.40.10">
    <property type="entry name" value="Tetratricopeptide repeat domain"/>
    <property type="match status" value="1"/>
</dbReference>
<dbReference type="GO" id="GO:0006335">
    <property type="term" value="P:DNA replication-dependent chromatin assembly"/>
    <property type="evidence" value="ECO:0007669"/>
    <property type="project" value="TreeGrafter"/>
</dbReference>
<feature type="compositionally biased region" description="Low complexity" evidence="3">
    <location>
        <begin position="381"/>
        <end position="397"/>
    </location>
</feature>
<evidence type="ECO:0000256" key="1">
    <source>
        <dbReference type="ARBA" id="ARBA00022737"/>
    </source>
</evidence>
<sequence>MEAEPSTIDACAARGKQLLQEGSTEPAIACLCKALELTVAEHGPMSPSCAYAYYAYADALLQKAQAESNPFGDAVQKLEEEGEGEEDDDEEDVDATDEVLVGGKAHKLAAVAAAMCGSAPPCAGSDAPCVGRGVGPSAGGGPSDLNAPAVAEGADGEEADGMERDDLQAAWECFEIARLLFEKRGDDPKARRRVADCLLGLADIRMENEDFVGAVTEYAAALAIFEQVLEAHDRTLSHTHYQLGIAHQLNGRAPDAAAEFEKAAAVLRLRVAALGADEERAAEVRELRELVHEIEEKIAAEAEPSGIVPVQAGPAGPIDGVAAADAAAGAAAAVTAVVSGAVAAPVDSGGFGKPQLAAAAVDGASAPPVSVLTVRRKAPQAGGSATATAPGAPGAAGAHHDIGAAVKKQRASLA</sequence>
<keyword evidence="1" id="KW-0677">Repeat</keyword>
<dbReference type="InterPro" id="IPR051730">
    <property type="entry name" value="NASP-like"/>
</dbReference>
<proteinExistence type="predicted"/>
<dbReference type="GO" id="GO:0005654">
    <property type="term" value="C:nucleoplasm"/>
    <property type="evidence" value="ECO:0007669"/>
    <property type="project" value="TreeGrafter"/>
</dbReference>
<dbReference type="OMA" id="IAECHYK"/>
<dbReference type="AlphaFoldDB" id="A0A8J5XRZ1"/>
<dbReference type="SUPFAM" id="SSF48452">
    <property type="entry name" value="TPR-like"/>
    <property type="match status" value="2"/>
</dbReference>
<dbReference type="InterPro" id="IPR019544">
    <property type="entry name" value="Tetratricopeptide_SHNi-TPR_dom"/>
</dbReference>
<dbReference type="PANTHER" id="PTHR15081:SF1">
    <property type="entry name" value="NUCLEAR AUTOANTIGENIC SPERM PROTEIN"/>
    <property type="match status" value="1"/>
</dbReference>
<keyword evidence="6" id="KW-1185">Reference proteome</keyword>
<evidence type="ECO:0000259" key="4">
    <source>
        <dbReference type="Pfam" id="PF10516"/>
    </source>
</evidence>
<dbReference type="GO" id="GO:0042393">
    <property type="term" value="F:histone binding"/>
    <property type="evidence" value="ECO:0007669"/>
    <property type="project" value="TreeGrafter"/>
</dbReference>
<evidence type="ECO:0000256" key="2">
    <source>
        <dbReference type="ARBA" id="ARBA00022803"/>
    </source>
</evidence>
<protein>
    <recommendedName>
        <fullName evidence="4">Tetratricopeptide SHNi-TPR domain-containing protein</fullName>
    </recommendedName>
</protein>
<keyword evidence="2" id="KW-0802">TPR repeat</keyword>
<dbReference type="EMBL" id="JAGTXO010000007">
    <property type="protein sequence ID" value="KAG8466830.1"/>
    <property type="molecule type" value="Genomic_DNA"/>
</dbReference>
<dbReference type="OrthoDB" id="5587616at2759"/>
<feature type="domain" description="Tetratricopeptide SHNi-TPR" evidence="4">
    <location>
        <begin position="195"/>
        <end position="231"/>
    </location>
</feature>
<dbReference type="PANTHER" id="PTHR15081">
    <property type="entry name" value="NUCLEAR AUTOANTIGENIC SPERM PROTEIN NASP -RELATED"/>
    <property type="match status" value="1"/>
</dbReference>
<feature type="region of interest" description="Disordered" evidence="3">
    <location>
        <begin position="381"/>
        <end position="414"/>
    </location>
</feature>
<name>A0A8J5XRZ1_DIALT</name>
<dbReference type="GO" id="GO:0034080">
    <property type="term" value="P:CENP-A containing chromatin assembly"/>
    <property type="evidence" value="ECO:0007669"/>
    <property type="project" value="TreeGrafter"/>
</dbReference>
<evidence type="ECO:0000313" key="6">
    <source>
        <dbReference type="Proteomes" id="UP000751190"/>
    </source>
</evidence>
<dbReference type="InterPro" id="IPR011990">
    <property type="entry name" value="TPR-like_helical_dom_sf"/>
</dbReference>
<dbReference type="Pfam" id="PF10516">
    <property type="entry name" value="SHNi-TPR"/>
    <property type="match status" value="1"/>
</dbReference>
<evidence type="ECO:0000313" key="5">
    <source>
        <dbReference type="EMBL" id="KAG8466830.1"/>
    </source>
</evidence>
<organism evidence="5 6">
    <name type="scientific">Diacronema lutheri</name>
    <name type="common">Unicellular marine alga</name>
    <name type="synonym">Monochrysis lutheri</name>
    <dbReference type="NCBI Taxonomy" id="2081491"/>
    <lineage>
        <taxon>Eukaryota</taxon>
        <taxon>Haptista</taxon>
        <taxon>Haptophyta</taxon>
        <taxon>Pavlovophyceae</taxon>
        <taxon>Pavlovales</taxon>
        <taxon>Pavlovaceae</taxon>
        <taxon>Diacronema</taxon>
    </lineage>
</organism>
<comment type="caution">
    <text evidence="5">The sequence shown here is derived from an EMBL/GenBank/DDBJ whole genome shotgun (WGS) entry which is preliminary data.</text>
</comment>
<accession>A0A8J5XRZ1</accession>